<proteinExistence type="predicted"/>
<name>A0A0A8X9V1_MESS1</name>
<reference evidence="3 4" key="1">
    <citation type="submission" date="2013-06" db="EMBL/GenBank/DDBJ databases">
        <title>Whole genome shotgun sequence of Bacillus selenatarsenatis SF-1.</title>
        <authorList>
            <person name="Kuroda M."/>
            <person name="Sei K."/>
            <person name="Yamashita M."/>
            <person name="Ike M."/>
        </authorList>
    </citation>
    <scope>NUCLEOTIDE SEQUENCE [LARGE SCALE GENOMIC DNA]</scope>
    <source>
        <strain evidence="3 4">SF-1</strain>
    </source>
</reference>
<dbReference type="GO" id="GO:0046872">
    <property type="term" value="F:metal ion binding"/>
    <property type="evidence" value="ECO:0007669"/>
    <property type="project" value="UniProtKB-KW"/>
</dbReference>
<protein>
    <submittedName>
        <fullName evidence="3">Glyoxalase family protein</fullName>
    </submittedName>
</protein>
<dbReference type="OrthoDB" id="9792626at2"/>
<dbReference type="Proteomes" id="UP000031014">
    <property type="component" value="Unassembled WGS sequence"/>
</dbReference>
<keyword evidence="1" id="KW-0479">Metal-binding</keyword>
<accession>A0A0A8X9V1</accession>
<feature type="domain" description="VOC" evidence="2">
    <location>
        <begin position="9"/>
        <end position="127"/>
    </location>
</feature>
<dbReference type="STRING" id="1321606.SAMD00020551_3960"/>
<evidence type="ECO:0000256" key="1">
    <source>
        <dbReference type="ARBA" id="ARBA00022723"/>
    </source>
</evidence>
<dbReference type="GO" id="GO:0004462">
    <property type="term" value="F:lactoylglutathione lyase activity"/>
    <property type="evidence" value="ECO:0007669"/>
    <property type="project" value="InterPro"/>
</dbReference>
<dbReference type="RefSeq" id="WP_041967426.1">
    <property type="nucleotide sequence ID" value="NZ_BASE01000094.1"/>
</dbReference>
<comment type="caution">
    <text evidence="3">The sequence shown here is derived from an EMBL/GenBank/DDBJ whole genome shotgun (WGS) entry which is preliminary data.</text>
</comment>
<dbReference type="CDD" id="cd16359">
    <property type="entry name" value="VOC_BsCatE_like_C"/>
    <property type="match status" value="1"/>
</dbReference>
<dbReference type="AlphaFoldDB" id="A0A0A8X9V1"/>
<dbReference type="Pfam" id="PF00903">
    <property type="entry name" value="Glyoxalase"/>
    <property type="match status" value="2"/>
</dbReference>
<evidence type="ECO:0000259" key="2">
    <source>
        <dbReference type="PROSITE" id="PS51819"/>
    </source>
</evidence>
<sequence length="285" mass="31399">MSFHQPPVTFVGLVNIKVQSLERSLTFYQEVIGFKVYEKTDKSAKLTADGKSVLLSLEQPSDVIPKKGRTTGLYHFALLLPERSDLAKILKHFLQTGHPLQGASDHLVSEALYLADPDGNGIEIYTDRPASKWEWNEQHVVMATQALDAENLLAEGMEEKWNGLPAETVMGHIHLHVAELAKTEEFYTKGLGFDVVSRYGPQALFISSGKYHHHIGLNTWNGSGAPKPPANSVGLESYTLVLPNEASLKDTVARLQEIGAAVEEEKGVFITEDPSGNRIILETAK</sequence>
<dbReference type="InterPro" id="IPR018146">
    <property type="entry name" value="Glyoxalase_1_CS"/>
</dbReference>
<dbReference type="PANTHER" id="PTHR43279:SF1">
    <property type="entry name" value="CATECHOL-2,3-DIOXYGENASE"/>
    <property type="match status" value="1"/>
</dbReference>
<organism evidence="3 4">
    <name type="scientific">Mesobacillus selenatarsenatis (strain DSM 18680 / JCM 14380 / FERM P-15431 / SF-1)</name>
    <dbReference type="NCBI Taxonomy" id="1321606"/>
    <lineage>
        <taxon>Bacteria</taxon>
        <taxon>Bacillati</taxon>
        <taxon>Bacillota</taxon>
        <taxon>Bacilli</taxon>
        <taxon>Bacillales</taxon>
        <taxon>Bacillaceae</taxon>
        <taxon>Mesobacillus</taxon>
    </lineage>
</organism>
<feature type="domain" description="VOC" evidence="2">
    <location>
        <begin position="169"/>
        <end position="284"/>
    </location>
</feature>
<evidence type="ECO:0000313" key="4">
    <source>
        <dbReference type="Proteomes" id="UP000031014"/>
    </source>
</evidence>
<dbReference type="Gene3D" id="3.10.180.10">
    <property type="entry name" value="2,3-Dihydroxybiphenyl 1,2-Dioxygenase, domain 1"/>
    <property type="match status" value="2"/>
</dbReference>
<gene>
    <name evidence="3" type="ORF">SAMD00020551_3960</name>
</gene>
<dbReference type="InterPro" id="IPR004360">
    <property type="entry name" value="Glyas_Fos-R_dOase_dom"/>
</dbReference>
<dbReference type="PANTHER" id="PTHR43279">
    <property type="entry name" value="CATECHOL-2,3-DIOXYGENASE"/>
    <property type="match status" value="1"/>
</dbReference>
<dbReference type="InterPro" id="IPR037523">
    <property type="entry name" value="VOC_core"/>
</dbReference>
<evidence type="ECO:0000313" key="3">
    <source>
        <dbReference type="EMBL" id="GAM15802.1"/>
    </source>
</evidence>
<dbReference type="PROSITE" id="PS51819">
    <property type="entry name" value="VOC"/>
    <property type="match status" value="2"/>
</dbReference>
<keyword evidence="4" id="KW-1185">Reference proteome</keyword>
<dbReference type="EMBL" id="BASE01000094">
    <property type="protein sequence ID" value="GAM15802.1"/>
    <property type="molecule type" value="Genomic_DNA"/>
</dbReference>
<dbReference type="SUPFAM" id="SSF54593">
    <property type="entry name" value="Glyoxalase/Bleomycin resistance protein/Dihydroxybiphenyl dioxygenase"/>
    <property type="match status" value="2"/>
</dbReference>
<dbReference type="InterPro" id="IPR029068">
    <property type="entry name" value="Glyas_Bleomycin-R_OHBP_Dase"/>
</dbReference>
<dbReference type="PROSITE" id="PS00934">
    <property type="entry name" value="GLYOXALASE_I_1"/>
    <property type="match status" value="1"/>
</dbReference>